<dbReference type="SMART" id="SM00530">
    <property type="entry name" value="HTH_XRE"/>
    <property type="match status" value="1"/>
</dbReference>
<dbReference type="SUPFAM" id="SSF47413">
    <property type="entry name" value="lambda repressor-like DNA-binding domains"/>
    <property type="match status" value="1"/>
</dbReference>
<dbReference type="EMBL" id="WMBC01000003">
    <property type="protein sequence ID" value="MTD60701.1"/>
    <property type="molecule type" value="Genomic_DNA"/>
</dbReference>
<comment type="caution">
    <text evidence="3">The sequence shown here is derived from an EMBL/GenBank/DDBJ whole genome shotgun (WGS) entry which is preliminary data.</text>
</comment>
<evidence type="ECO:0000256" key="1">
    <source>
        <dbReference type="ARBA" id="ARBA00023125"/>
    </source>
</evidence>
<dbReference type="Proteomes" id="UP000437824">
    <property type="component" value="Unassembled WGS sequence"/>
</dbReference>
<dbReference type="RefSeq" id="WP_154779947.1">
    <property type="nucleotide sequence ID" value="NZ_WMBC01000003.1"/>
</dbReference>
<dbReference type="GO" id="GO:0003700">
    <property type="term" value="F:DNA-binding transcription factor activity"/>
    <property type="evidence" value="ECO:0007669"/>
    <property type="project" value="TreeGrafter"/>
</dbReference>
<sequence length="169" mass="18868">MKDEKNFETDLLNTQDVKATAAATLAPDATNGDKIKALRTAQHMSMAELARRASMSDRAIRYIESNQREPSVEAIQKIAAALGVTTDYFMDEATFQQELNDDLFYADVRKKYGSRGVAQAKKIKEQTTALFAGGELSEEDQAAFIKEMEALFLDAKADAKKFTPKKYLR</sequence>
<reference evidence="3 4" key="1">
    <citation type="submission" date="2019-11" db="EMBL/GenBank/DDBJ databases">
        <title>Draft genome sequence of Blautia luti DSM 14534T, isolated from human stool.</title>
        <authorList>
            <person name="Ortiz R."/>
            <person name="Melis-Arcos F."/>
            <person name="Covarrubias P."/>
            <person name="Cardenas J.P."/>
            <person name="Perez-Donoso J."/>
            <person name="Almonacid D."/>
        </authorList>
    </citation>
    <scope>NUCLEOTIDE SEQUENCE [LARGE SCALE GENOMIC DNA]</scope>
    <source>
        <strain evidence="3 4">DSM 14534</strain>
    </source>
</reference>
<dbReference type="CDD" id="cd00093">
    <property type="entry name" value="HTH_XRE"/>
    <property type="match status" value="1"/>
</dbReference>
<feature type="domain" description="HTH cro/C1-type" evidence="2">
    <location>
        <begin position="35"/>
        <end position="89"/>
    </location>
</feature>
<evidence type="ECO:0000259" key="2">
    <source>
        <dbReference type="PROSITE" id="PS50943"/>
    </source>
</evidence>
<dbReference type="PANTHER" id="PTHR46797:SF1">
    <property type="entry name" value="METHYLPHOSPHONATE SYNTHASE"/>
    <property type="match status" value="1"/>
</dbReference>
<gene>
    <name evidence="3" type="ORF">GKZ57_05345</name>
</gene>
<name>A0A844GJ35_9FIRM</name>
<dbReference type="GO" id="GO:0005829">
    <property type="term" value="C:cytosol"/>
    <property type="evidence" value="ECO:0007669"/>
    <property type="project" value="TreeGrafter"/>
</dbReference>
<accession>A0A844GJ35</accession>
<protein>
    <submittedName>
        <fullName evidence="3">Helix-turn-helix domain-containing protein</fullName>
    </submittedName>
</protein>
<dbReference type="PROSITE" id="PS50943">
    <property type="entry name" value="HTH_CROC1"/>
    <property type="match status" value="1"/>
</dbReference>
<evidence type="ECO:0000313" key="4">
    <source>
        <dbReference type="Proteomes" id="UP000437824"/>
    </source>
</evidence>
<proteinExistence type="predicted"/>
<organism evidence="3 4">
    <name type="scientific">Blautia luti DSM 14534 = JCM 17040</name>
    <dbReference type="NCBI Taxonomy" id="649762"/>
    <lineage>
        <taxon>Bacteria</taxon>
        <taxon>Bacillati</taxon>
        <taxon>Bacillota</taxon>
        <taxon>Clostridia</taxon>
        <taxon>Lachnospirales</taxon>
        <taxon>Lachnospiraceae</taxon>
        <taxon>Blautia</taxon>
    </lineage>
</organism>
<dbReference type="InterPro" id="IPR001387">
    <property type="entry name" value="Cro/C1-type_HTH"/>
</dbReference>
<dbReference type="InterPro" id="IPR010982">
    <property type="entry name" value="Lambda_DNA-bd_dom_sf"/>
</dbReference>
<dbReference type="Gene3D" id="1.10.260.40">
    <property type="entry name" value="lambda repressor-like DNA-binding domains"/>
    <property type="match status" value="1"/>
</dbReference>
<dbReference type="Pfam" id="PF01381">
    <property type="entry name" value="HTH_3"/>
    <property type="match status" value="1"/>
</dbReference>
<dbReference type="PANTHER" id="PTHR46797">
    <property type="entry name" value="HTH-TYPE TRANSCRIPTIONAL REGULATOR"/>
    <property type="match status" value="1"/>
</dbReference>
<evidence type="ECO:0000313" key="3">
    <source>
        <dbReference type="EMBL" id="MTD60701.1"/>
    </source>
</evidence>
<dbReference type="GO" id="GO:0003677">
    <property type="term" value="F:DNA binding"/>
    <property type="evidence" value="ECO:0007669"/>
    <property type="project" value="UniProtKB-KW"/>
</dbReference>
<dbReference type="AlphaFoldDB" id="A0A844GJ35"/>
<dbReference type="InterPro" id="IPR050807">
    <property type="entry name" value="TransReg_Diox_bact_type"/>
</dbReference>
<keyword evidence="1" id="KW-0238">DNA-binding</keyword>